<dbReference type="PROSITE" id="PS51163">
    <property type="entry name" value="YRDC"/>
    <property type="match status" value="1"/>
</dbReference>
<dbReference type="GO" id="GO:0016743">
    <property type="term" value="F:carboxyl- or carbamoyltransferase activity"/>
    <property type="evidence" value="ECO:0007669"/>
    <property type="project" value="UniProtKB-UniRule"/>
</dbReference>
<dbReference type="SUPFAM" id="SSF54975">
    <property type="entry name" value="Acylphosphatase/BLUF domain-like"/>
    <property type="match status" value="1"/>
</dbReference>
<dbReference type="PROSITE" id="PS00150">
    <property type="entry name" value="ACYLPHOSPHATASE_1"/>
    <property type="match status" value="1"/>
</dbReference>
<dbReference type="InterPro" id="IPR017945">
    <property type="entry name" value="DHBP_synth_RibB-like_a/b_dom"/>
</dbReference>
<dbReference type="Gene3D" id="3.30.420.40">
    <property type="match status" value="1"/>
</dbReference>
<evidence type="ECO:0000256" key="2">
    <source>
        <dbReference type="ARBA" id="ARBA00008097"/>
    </source>
</evidence>
<dbReference type="InterPro" id="IPR011125">
    <property type="entry name" value="Znf_HypF"/>
</dbReference>
<dbReference type="PANTHER" id="PTHR42959">
    <property type="entry name" value="CARBAMOYLTRANSFERASE"/>
    <property type="match status" value="1"/>
</dbReference>
<keyword evidence="4" id="KW-0479">Metal-binding</keyword>
<comment type="similarity">
    <text evidence="2 8">Belongs to the carbamoyltransferase HypF family.</text>
</comment>
<dbReference type="AlphaFoldDB" id="A0A7H9CK39"/>
<dbReference type="Pfam" id="PF22521">
    <property type="entry name" value="HypF_C_2"/>
    <property type="match status" value="1"/>
</dbReference>
<evidence type="ECO:0000256" key="3">
    <source>
        <dbReference type="ARBA" id="ARBA00022598"/>
    </source>
</evidence>
<dbReference type="Gene3D" id="3.30.110.120">
    <property type="match status" value="1"/>
</dbReference>
<dbReference type="GO" id="GO:0016874">
    <property type="term" value="F:ligase activity"/>
    <property type="evidence" value="ECO:0007669"/>
    <property type="project" value="UniProtKB-UniRule"/>
</dbReference>
<dbReference type="Gene3D" id="3.90.870.50">
    <property type="match status" value="1"/>
</dbReference>
<dbReference type="Gene3D" id="3.30.420.360">
    <property type="match status" value="1"/>
</dbReference>
<organism evidence="12 13">
    <name type="scientific">Candidatus Campylobacter infans</name>
    <dbReference type="NCBI Taxonomy" id="2561898"/>
    <lineage>
        <taxon>Bacteria</taxon>
        <taxon>Pseudomonadati</taxon>
        <taxon>Campylobacterota</taxon>
        <taxon>Epsilonproteobacteria</taxon>
        <taxon>Campylobacterales</taxon>
        <taxon>Campylobacteraceae</taxon>
        <taxon>Campylobacter</taxon>
    </lineage>
</organism>
<gene>
    <name evidence="12" type="primary">hypF</name>
    <name evidence="12" type="ORF">CINF_0029</name>
</gene>
<evidence type="ECO:0000256" key="1">
    <source>
        <dbReference type="ARBA" id="ARBA00004711"/>
    </source>
</evidence>
<name>A0A7H9CK39_9BACT</name>
<dbReference type="PANTHER" id="PTHR42959:SF1">
    <property type="entry name" value="CARBAMOYLTRANSFERASE HYPF"/>
    <property type="match status" value="1"/>
</dbReference>
<feature type="domain" description="YrdC-like" evidence="11">
    <location>
        <begin position="202"/>
        <end position="396"/>
    </location>
</feature>
<evidence type="ECO:0000256" key="4">
    <source>
        <dbReference type="ARBA" id="ARBA00022723"/>
    </source>
</evidence>
<comment type="pathway">
    <text evidence="1">Protein modification; [NiFe] hydrogenase maturation.</text>
</comment>
<evidence type="ECO:0000256" key="7">
    <source>
        <dbReference type="ARBA" id="ARBA00048220"/>
    </source>
</evidence>
<keyword evidence="6" id="KW-0862">Zinc</keyword>
<dbReference type="InterPro" id="IPR036046">
    <property type="entry name" value="Acylphosphatase-like_dom_sf"/>
</dbReference>
<dbReference type="PROSITE" id="PS51160">
    <property type="entry name" value="ACYLPHOSPHATASE_3"/>
    <property type="match status" value="1"/>
</dbReference>
<dbReference type="EMBL" id="CP049075">
    <property type="protein sequence ID" value="QLI04584.1"/>
    <property type="molecule type" value="Genomic_DNA"/>
</dbReference>
<evidence type="ECO:0000259" key="10">
    <source>
        <dbReference type="PROSITE" id="PS51160"/>
    </source>
</evidence>
<dbReference type="InterPro" id="IPR041440">
    <property type="entry name" value="HypF_C"/>
</dbReference>
<feature type="domain" description="Acylphosphatase-like" evidence="10">
    <location>
        <begin position="4"/>
        <end position="92"/>
    </location>
</feature>
<evidence type="ECO:0000313" key="13">
    <source>
        <dbReference type="Proteomes" id="UP000509414"/>
    </source>
</evidence>
<dbReference type="Pfam" id="PF00708">
    <property type="entry name" value="Acylphosphatase"/>
    <property type="match status" value="1"/>
</dbReference>
<dbReference type="GO" id="GO:0051604">
    <property type="term" value="P:protein maturation"/>
    <property type="evidence" value="ECO:0007669"/>
    <property type="project" value="TreeGrafter"/>
</dbReference>
<dbReference type="InterPro" id="IPR004421">
    <property type="entry name" value="Carbamoyltransferase_HypF"/>
</dbReference>
<dbReference type="RefSeq" id="WP_179975295.1">
    <property type="nucleotide sequence ID" value="NZ_CP049075.1"/>
</dbReference>
<dbReference type="EC" id="6.2.-.-" evidence="8"/>
<feature type="active site" evidence="9">
    <location>
        <position position="37"/>
    </location>
</feature>
<dbReference type="UniPathway" id="UPA00335"/>
<keyword evidence="3" id="KW-0436">Ligase</keyword>
<evidence type="ECO:0000259" key="11">
    <source>
        <dbReference type="PROSITE" id="PS51163"/>
    </source>
</evidence>
<dbReference type="Proteomes" id="UP000509414">
    <property type="component" value="Chromosome"/>
</dbReference>
<evidence type="ECO:0000256" key="9">
    <source>
        <dbReference type="PROSITE-ProRule" id="PRU00520"/>
    </source>
</evidence>
<comment type="catalytic activity">
    <reaction evidence="9">
        <text>an acyl phosphate + H2O = a carboxylate + phosphate + H(+)</text>
        <dbReference type="Rhea" id="RHEA:14965"/>
        <dbReference type="ChEBI" id="CHEBI:15377"/>
        <dbReference type="ChEBI" id="CHEBI:15378"/>
        <dbReference type="ChEBI" id="CHEBI:29067"/>
        <dbReference type="ChEBI" id="CHEBI:43474"/>
        <dbReference type="ChEBI" id="CHEBI:59918"/>
        <dbReference type="EC" id="3.6.1.7"/>
    </reaction>
</comment>
<keyword evidence="5" id="KW-0863">Zinc-finger</keyword>
<dbReference type="NCBIfam" id="TIGR00143">
    <property type="entry name" value="hypF"/>
    <property type="match status" value="1"/>
</dbReference>
<dbReference type="InterPro" id="IPR051060">
    <property type="entry name" value="Carbamoyltrans_HypF-like"/>
</dbReference>
<proteinExistence type="inferred from homology"/>
<accession>A0A7H9CK39</accession>
<dbReference type="InterPro" id="IPR055128">
    <property type="entry name" value="HypF_C_2"/>
</dbReference>
<dbReference type="SUPFAM" id="SSF55821">
    <property type="entry name" value="YrdC/RibB"/>
    <property type="match status" value="1"/>
</dbReference>
<protein>
    <recommendedName>
        <fullName evidence="8">Carbamoyltransferase</fullName>
        <ecNumber evidence="8">6.2.-.-</ecNumber>
    </recommendedName>
</protein>
<sequence length="750" mass="84049">MKKAFKIAVAGLVQGVGFRPFVYKLALNFKLSGDVFNDESGVKIRIFGEEKNCLDFIESLKTKSPVLARIDDLIVCEIKISKNASKEFKILPSKRAKKIAPILSDFAICDECKNEFYDSKNPRYHHAFITCTNCGPRFSIINALPYDRSNTSMAGFKLCKNCKKEYLNPLDRRFHAQPIACNNCGPRAYLRDFDGNILASDTQAFKMASLALKNGKILAIKGLGGFHLCVDALNYKAIKELRKKKNRPHKPFAIMLKDSTQSALFAKLSKAELDLLNSPQKPIILAKKNRQNFNKNYLEQIAPNLDKIGIFLAPTSFNLLLFEYFKNPLIATSANLSSEPIISDFDALKSKLGGVFDLALDHNRKIINPSDDSIAFSLNLGNNLAPIRQFLRTSRGFKPSIINTNFNKKSCILALGGELKNSFAIYKDGLIFLSPYIGDLKNISSFERFLNLLDFYKKTYDLKFDLVVGDLHPHFMHTQYFESLGYEILKIQHHQAHIYSVLCEHNLKFDSKILAFGFDGTGFGQNGEIWGGEIFKNTPSGLKRVFHFDDFLLIGGQNAIKNINFLTFAILQKYNINAPKFYSKLGDKFTALKSALNASKIRTSSLGRIFDGLACLLCGLDEISFDGQGAMSLEALYDESLNICYEFSLNDEIINFKGIFEKAIKDEPKVVATGFINAVAKLIFDISQNEYVKDNEIGVVLGGGVFANYALLKRTLNLLNNAGIRYYLPRQNPAGDEGLALGQLYYALNI</sequence>
<dbReference type="KEGG" id="cinf:CINF_0029"/>
<dbReference type="PIRSF" id="PIRSF006256">
    <property type="entry name" value="CMPcnvr_hdrg_mat"/>
    <property type="match status" value="1"/>
</dbReference>
<keyword evidence="13" id="KW-1185">Reference proteome</keyword>
<evidence type="ECO:0000256" key="6">
    <source>
        <dbReference type="ARBA" id="ARBA00022833"/>
    </source>
</evidence>
<comment type="catalytic activity">
    <reaction evidence="7">
        <text>C-terminal L-cysteinyl-[HypE protein] + carbamoyl phosphate + ATP + H2O = C-terminal S-carboxamide-L-cysteinyl-[HypE protein] + AMP + phosphate + diphosphate + H(+)</text>
        <dbReference type="Rhea" id="RHEA:55636"/>
        <dbReference type="Rhea" id="RHEA-COMP:14247"/>
        <dbReference type="Rhea" id="RHEA-COMP:14392"/>
        <dbReference type="ChEBI" id="CHEBI:15377"/>
        <dbReference type="ChEBI" id="CHEBI:15378"/>
        <dbReference type="ChEBI" id="CHEBI:30616"/>
        <dbReference type="ChEBI" id="CHEBI:33019"/>
        <dbReference type="ChEBI" id="CHEBI:43474"/>
        <dbReference type="ChEBI" id="CHEBI:58228"/>
        <dbReference type="ChEBI" id="CHEBI:76913"/>
        <dbReference type="ChEBI" id="CHEBI:139126"/>
        <dbReference type="ChEBI" id="CHEBI:456215"/>
    </reaction>
</comment>
<evidence type="ECO:0000256" key="5">
    <source>
        <dbReference type="ARBA" id="ARBA00022771"/>
    </source>
</evidence>
<dbReference type="GO" id="GO:0008270">
    <property type="term" value="F:zinc ion binding"/>
    <property type="evidence" value="ECO:0007669"/>
    <property type="project" value="UniProtKB-KW"/>
</dbReference>
<feature type="active site" evidence="9">
    <location>
        <position position="19"/>
    </location>
</feature>
<dbReference type="InterPro" id="IPR001792">
    <property type="entry name" value="Acylphosphatase-like_dom"/>
</dbReference>
<dbReference type="InterPro" id="IPR006070">
    <property type="entry name" value="Sua5-like_dom"/>
</dbReference>
<evidence type="ECO:0000256" key="8">
    <source>
        <dbReference type="PIRNR" id="PIRNR006256"/>
    </source>
</evidence>
<reference evidence="12 13" key="1">
    <citation type="submission" date="2020-02" db="EMBL/GenBank/DDBJ databases">
        <title>Complete genome sequence of the novel Campylobacter species Candidatus Campylobacter infans.</title>
        <authorList>
            <person name="Duim B."/>
            <person name="Zomer A."/>
            <person name="van der Graaf L."/>
            <person name="Wagenaar J."/>
        </authorList>
    </citation>
    <scope>NUCLEOTIDE SEQUENCE [LARGE SCALE GENOMIC DNA]</scope>
    <source>
        <strain evidence="12 13">19S00001</strain>
    </source>
</reference>
<dbReference type="GO" id="GO:0003998">
    <property type="term" value="F:acylphosphatase activity"/>
    <property type="evidence" value="ECO:0007669"/>
    <property type="project" value="UniProtKB-EC"/>
</dbReference>
<dbReference type="Pfam" id="PF17788">
    <property type="entry name" value="HypF_C"/>
    <property type="match status" value="1"/>
</dbReference>
<dbReference type="Pfam" id="PF07503">
    <property type="entry name" value="zf-HYPF"/>
    <property type="match status" value="2"/>
</dbReference>
<dbReference type="InterPro" id="IPR017968">
    <property type="entry name" value="Acylphosphatase_CS"/>
</dbReference>
<keyword evidence="9" id="KW-0378">Hydrolase</keyword>
<dbReference type="GO" id="GO:0003725">
    <property type="term" value="F:double-stranded RNA binding"/>
    <property type="evidence" value="ECO:0007669"/>
    <property type="project" value="InterPro"/>
</dbReference>
<dbReference type="Pfam" id="PF01300">
    <property type="entry name" value="Sua5_yciO_yrdC"/>
    <property type="match status" value="1"/>
</dbReference>
<evidence type="ECO:0000313" key="12">
    <source>
        <dbReference type="EMBL" id="QLI04584.1"/>
    </source>
</evidence>